<evidence type="ECO:0000313" key="3">
    <source>
        <dbReference type="Proteomes" id="UP000066284"/>
    </source>
</evidence>
<dbReference type="Proteomes" id="UP000066284">
    <property type="component" value="Chromosome 1"/>
</dbReference>
<feature type="region of interest" description="Disordered" evidence="1">
    <location>
        <begin position="30"/>
        <end position="55"/>
    </location>
</feature>
<keyword evidence="3" id="KW-1185">Reference proteome</keyword>
<dbReference type="KEGG" id="nio:NITINOP_2595"/>
<accession>A0A0S4KUU3</accession>
<dbReference type="AlphaFoldDB" id="A0A0S4KUU3"/>
<protein>
    <submittedName>
        <fullName evidence="2">Uncharacterized protein</fullName>
    </submittedName>
</protein>
<name>A0A0S4KUU3_9BACT</name>
<reference evidence="3" key="1">
    <citation type="submission" date="2015-09" db="EMBL/GenBank/DDBJ databases">
        <authorList>
            <person name="Daims H."/>
        </authorList>
    </citation>
    <scope>NUCLEOTIDE SEQUENCE [LARGE SCALE GENOMIC DNA]</scope>
</reference>
<evidence type="ECO:0000256" key="1">
    <source>
        <dbReference type="SAM" id="MobiDB-lite"/>
    </source>
</evidence>
<sequence>MQEDYHDISHSSLHASDDLDLAFHGYAISRRGTDDKSQTVRGRAGDGTAANCKPH</sequence>
<evidence type="ECO:0000313" key="2">
    <source>
        <dbReference type="EMBL" id="CUQ67567.1"/>
    </source>
</evidence>
<proteinExistence type="predicted"/>
<dbReference type="STRING" id="1715989.NITINOP_2595"/>
<dbReference type="EMBL" id="LN885086">
    <property type="protein sequence ID" value="CUQ67567.1"/>
    <property type="molecule type" value="Genomic_DNA"/>
</dbReference>
<organism evidence="2 3">
    <name type="scientific">Candidatus Nitrospira inopinata</name>
    <dbReference type="NCBI Taxonomy" id="1715989"/>
    <lineage>
        <taxon>Bacteria</taxon>
        <taxon>Pseudomonadati</taxon>
        <taxon>Nitrospirota</taxon>
        <taxon>Nitrospiria</taxon>
        <taxon>Nitrospirales</taxon>
        <taxon>Nitrospiraceae</taxon>
        <taxon>Nitrospira</taxon>
    </lineage>
</organism>
<gene>
    <name evidence="2" type="ORF">NITINOP_2595</name>
</gene>